<evidence type="ECO:0000256" key="2">
    <source>
        <dbReference type="ARBA" id="ARBA00022729"/>
    </source>
</evidence>
<dbReference type="PANTHER" id="PTHR31836">
    <property type="match status" value="1"/>
</dbReference>
<dbReference type="InterPro" id="IPR036908">
    <property type="entry name" value="RlpA-like_sf"/>
</dbReference>
<organism evidence="5">
    <name type="scientific">Vannella robusta</name>
    <dbReference type="NCBI Taxonomy" id="1487602"/>
    <lineage>
        <taxon>Eukaryota</taxon>
        <taxon>Amoebozoa</taxon>
        <taxon>Discosea</taxon>
        <taxon>Flabellinia</taxon>
        <taxon>Vannellidae</taxon>
        <taxon>Vannella</taxon>
    </lineage>
</organism>
<dbReference type="Gene3D" id="2.40.40.10">
    <property type="entry name" value="RlpA-like domain"/>
    <property type="match status" value="1"/>
</dbReference>
<feature type="compositionally biased region" description="Low complexity" evidence="4">
    <location>
        <begin position="228"/>
        <end position="291"/>
    </location>
</feature>
<evidence type="ECO:0008006" key="6">
    <source>
        <dbReference type="Google" id="ProtNLM"/>
    </source>
</evidence>
<feature type="region of interest" description="Disordered" evidence="4">
    <location>
        <begin position="224"/>
        <end position="338"/>
    </location>
</feature>
<sequence length="379" mass="39251">MSVLAQNEDEVLALFSTPQSGEGTYYGPSSSGSCTLDFNLPPVAQTSEIFSTVAMNSPQYYGSLTCGMCIQMTGEGVGSGADPIDGTFIVYVSDLCPECASGDLDVAQSGDGRWEIEWTAVDCPGNYGDLQYLGQGSNDFFLKVQVRNHRVPVSQLYLLDADGQSRITMTPTSDNFFTYQSSSSLSGSYTVQVESVDGQAVDDVVTIDQIISAQPFTGGNGVQFNGIAAGSPSQNPSPSPAASQSAVAQPSQSSAASQEASPSASRSNDAQPSSSSVPQSPSASRSPSSAVDQLSQSRTPLPDTPGFTTDVTTDFTTDSPSDYTTFSTPDVSPESSLSSGTTFTFPTFSSLTVSLSTGSSASMISSSVLLAVLASVLVL</sequence>
<dbReference type="InterPro" id="IPR036749">
    <property type="entry name" value="Expansin_CBD_sf"/>
</dbReference>
<dbReference type="AlphaFoldDB" id="A0A7S4IRK7"/>
<dbReference type="InterPro" id="IPR051477">
    <property type="entry name" value="Expansin_CellWall"/>
</dbReference>
<dbReference type="SUPFAM" id="SSF50685">
    <property type="entry name" value="Barwin-like endoglucanases"/>
    <property type="match status" value="1"/>
</dbReference>
<name>A0A7S4IRK7_9EUKA</name>
<dbReference type="SUPFAM" id="SSF49590">
    <property type="entry name" value="PHL pollen allergen"/>
    <property type="match status" value="1"/>
</dbReference>
<evidence type="ECO:0000256" key="1">
    <source>
        <dbReference type="ARBA" id="ARBA00005392"/>
    </source>
</evidence>
<dbReference type="PANTHER" id="PTHR31836:SF21">
    <property type="entry name" value="EXPANSIN-LIKE PROTEIN 7"/>
    <property type="match status" value="1"/>
</dbReference>
<accession>A0A7S4IRK7</accession>
<protein>
    <recommendedName>
        <fullName evidence="6">Expansin-like EG45 domain-containing protein</fullName>
    </recommendedName>
</protein>
<dbReference type="CDD" id="cd22271">
    <property type="entry name" value="DPBB_EXP_N-like"/>
    <property type="match status" value="1"/>
</dbReference>
<gene>
    <name evidence="5" type="ORF">VSP0166_LOCUS16103</name>
</gene>
<keyword evidence="2" id="KW-0732">Signal</keyword>
<evidence type="ECO:0000256" key="3">
    <source>
        <dbReference type="ARBA" id="ARBA00023157"/>
    </source>
</evidence>
<reference evidence="5" key="1">
    <citation type="submission" date="2021-01" db="EMBL/GenBank/DDBJ databases">
        <authorList>
            <person name="Corre E."/>
            <person name="Pelletier E."/>
            <person name="Niang G."/>
            <person name="Scheremetjew M."/>
            <person name="Finn R."/>
            <person name="Kale V."/>
            <person name="Holt S."/>
            <person name="Cochrane G."/>
            <person name="Meng A."/>
            <person name="Brown T."/>
            <person name="Cohen L."/>
        </authorList>
    </citation>
    <scope>NUCLEOTIDE SEQUENCE</scope>
    <source>
        <strain evidence="5">DIVA3 518/3/11/1/6</strain>
    </source>
</reference>
<evidence type="ECO:0000256" key="4">
    <source>
        <dbReference type="SAM" id="MobiDB-lite"/>
    </source>
</evidence>
<keyword evidence="3" id="KW-1015">Disulfide bond</keyword>
<proteinExistence type="inferred from homology"/>
<comment type="similarity">
    <text evidence="1">Belongs to the expansin family. Expansin A subfamily.</text>
</comment>
<dbReference type="Gene3D" id="2.60.40.760">
    <property type="entry name" value="Expansin, cellulose-binding-like domain"/>
    <property type="match status" value="1"/>
</dbReference>
<dbReference type="EMBL" id="HBKP01023131">
    <property type="protein sequence ID" value="CAE2237526.1"/>
    <property type="molecule type" value="Transcribed_RNA"/>
</dbReference>
<feature type="compositionally biased region" description="Low complexity" evidence="4">
    <location>
        <begin position="304"/>
        <end position="338"/>
    </location>
</feature>
<evidence type="ECO:0000313" key="5">
    <source>
        <dbReference type="EMBL" id="CAE2237526.1"/>
    </source>
</evidence>